<sequence>MNNDEMDMNFPLPLFEPPHVFFWSNEEEANGAGNVNRRKRGREEQPYAAVAAPPQQDQQLYVSLQLPPMLEPFPLQSETPSPIVSTGLHLALADQGNNKIKRGQPDSVIPAYFSEELAAQINTEKNEIDQYLIAQGEQLRRQVADRHRRNYRTLLESVGNKLQEKDAEIERASRCISELEDRLTRLETELMEWKRRAMTEQVAAASLHAQLQRATVEAAAAEARAAAVANENFGESPAEDAESANVDHNGIEIFDNSCRACFAQPATVVLLPCCHLCICASCDFVSTIGDACPGCGCLRTGSVHVSLA</sequence>
<reference evidence="6 7" key="1">
    <citation type="journal article" date="2016" name="Sci. Rep.">
        <title>The Dendrobium catenatum Lindl. genome sequence provides insights into polysaccharide synthase, floral development and adaptive evolution.</title>
        <authorList>
            <person name="Zhang G.Q."/>
            <person name="Xu Q."/>
            <person name="Bian C."/>
            <person name="Tsai W.C."/>
            <person name="Yeh C.M."/>
            <person name="Liu K.W."/>
            <person name="Yoshida K."/>
            <person name="Zhang L.S."/>
            <person name="Chang S.B."/>
            <person name="Chen F."/>
            <person name="Shi Y."/>
            <person name="Su Y.Y."/>
            <person name="Zhang Y.Q."/>
            <person name="Chen L.J."/>
            <person name="Yin Y."/>
            <person name="Lin M."/>
            <person name="Huang H."/>
            <person name="Deng H."/>
            <person name="Wang Z.W."/>
            <person name="Zhu S.L."/>
            <person name="Zhao X."/>
            <person name="Deng C."/>
            <person name="Niu S.C."/>
            <person name="Huang J."/>
            <person name="Wang M."/>
            <person name="Liu G.H."/>
            <person name="Yang H.J."/>
            <person name="Xiao X.J."/>
            <person name="Hsiao Y.Y."/>
            <person name="Wu W.L."/>
            <person name="Chen Y.Y."/>
            <person name="Mitsuda N."/>
            <person name="Ohme-Takagi M."/>
            <person name="Luo Y.B."/>
            <person name="Van de Peer Y."/>
            <person name="Liu Z.J."/>
        </authorList>
    </citation>
    <scope>NUCLEOTIDE SEQUENCE [LARGE SCALE GENOMIC DNA]</scope>
    <source>
        <tissue evidence="6">The whole plant</tissue>
    </source>
</reference>
<keyword evidence="3" id="KW-0862">Zinc</keyword>
<feature type="region of interest" description="Disordered" evidence="5">
    <location>
        <begin position="31"/>
        <end position="54"/>
    </location>
</feature>
<dbReference type="PANTHER" id="PTHR42647">
    <property type="entry name" value="SBP (S-RIBONUCLEASE BINDING PROTEIN) FAMILY PROTEIN"/>
    <property type="match status" value="1"/>
</dbReference>
<proteinExistence type="predicted"/>
<evidence type="ECO:0000256" key="2">
    <source>
        <dbReference type="ARBA" id="ARBA00022771"/>
    </source>
</evidence>
<dbReference type="AlphaFoldDB" id="A0A2I0X458"/>
<evidence type="ECO:0000313" key="6">
    <source>
        <dbReference type="EMBL" id="PKU82681.1"/>
    </source>
</evidence>
<evidence type="ECO:0008006" key="8">
    <source>
        <dbReference type="Google" id="ProtNLM"/>
    </source>
</evidence>
<dbReference type="InterPro" id="IPR013083">
    <property type="entry name" value="Znf_RING/FYVE/PHD"/>
</dbReference>
<evidence type="ECO:0000313" key="7">
    <source>
        <dbReference type="Proteomes" id="UP000233837"/>
    </source>
</evidence>
<dbReference type="Gene3D" id="3.30.40.10">
    <property type="entry name" value="Zinc/RING finger domain, C3HC4 (zinc finger)"/>
    <property type="match status" value="1"/>
</dbReference>
<feature type="coiled-coil region" evidence="4">
    <location>
        <begin position="162"/>
        <end position="231"/>
    </location>
</feature>
<keyword evidence="1" id="KW-0479">Metal-binding</keyword>
<keyword evidence="4" id="KW-0175">Coiled coil</keyword>
<dbReference type="Proteomes" id="UP000233837">
    <property type="component" value="Unassembled WGS sequence"/>
</dbReference>
<dbReference type="EMBL" id="KZ502169">
    <property type="protein sequence ID" value="PKU82681.1"/>
    <property type="molecule type" value="Genomic_DNA"/>
</dbReference>
<evidence type="ECO:0000256" key="5">
    <source>
        <dbReference type="SAM" id="MobiDB-lite"/>
    </source>
</evidence>
<protein>
    <recommendedName>
        <fullName evidence="8">RING-type domain-containing protein</fullName>
    </recommendedName>
</protein>
<keyword evidence="2" id="KW-0863">Zinc-finger</keyword>
<evidence type="ECO:0000256" key="4">
    <source>
        <dbReference type="SAM" id="Coils"/>
    </source>
</evidence>
<dbReference type="GO" id="GO:0004842">
    <property type="term" value="F:ubiquitin-protein transferase activity"/>
    <property type="evidence" value="ECO:0007669"/>
    <property type="project" value="TreeGrafter"/>
</dbReference>
<gene>
    <name evidence="6" type="ORF">MA16_Dca021957</name>
</gene>
<evidence type="ECO:0000256" key="1">
    <source>
        <dbReference type="ARBA" id="ARBA00022723"/>
    </source>
</evidence>
<keyword evidence="7" id="KW-1185">Reference proteome</keyword>
<dbReference type="PANTHER" id="PTHR42647:SF5">
    <property type="entry name" value="SBP (S-RIBONUCLEASE BINDING PROTEIN) FAMILY PROTEIN"/>
    <property type="match status" value="1"/>
</dbReference>
<name>A0A2I0X458_9ASPA</name>
<reference evidence="6 7" key="2">
    <citation type="journal article" date="2017" name="Nature">
        <title>The Apostasia genome and the evolution of orchids.</title>
        <authorList>
            <person name="Zhang G.Q."/>
            <person name="Liu K.W."/>
            <person name="Li Z."/>
            <person name="Lohaus R."/>
            <person name="Hsiao Y.Y."/>
            <person name="Niu S.C."/>
            <person name="Wang J.Y."/>
            <person name="Lin Y.C."/>
            <person name="Xu Q."/>
            <person name="Chen L.J."/>
            <person name="Yoshida K."/>
            <person name="Fujiwara S."/>
            <person name="Wang Z.W."/>
            <person name="Zhang Y.Q."/>
            <person name="Mitsuda N."/>
            <person name="Wang M."/>
            <person name="Liu G.H."/>
            <person name="Pecoraro L."/>
            <person name="Huang H.X."/>
            <person name="Xiao X.J."/>
            <person name="Lin M."/>
            <person name="Wu X.Y."/>
            <person name="Wu W.L."/>
            <person name="Chen Y.Y."/>
            <person name="Chang S.B."/>
            <person name="Sakamoto S."/>
            <person name="Ohme-Takagi M."/>
            <person name="Yagi M."/>
            <person name="Zeng S.J."/>
            <person name="Shen C.Y."/>
            <person name="Yeh C.M."/>
            <person name="Luo Y.B."/>
            <person name="Tsai W.C."/>
            <person name="Van de Peer Y."/>
            <person name="Liu Z.J."/>
        </authorList>
    </citation>
    <scope>NUCLEOTIDE SEQUENCE [LARGE SCALE GENOMIC DNA]</scope>
    <source>
        <tissue evidence="6">The whole plant</tissue>
    </source>
</reference>
<dbReference type="PIRSF" id="PIRSF036836">
    <property type="entry name" value="RNase_bind_SBP1"/>
    <property type="match status" value="1"/>
</dbReference>
<dbReference type="STRING" id="906689.A0A2I0X458"/>
<evidence type="ECO:0000256" key="3">
    <source>
        <dbReference type="ARBA" id="ARBA00022833"/>
    </source>
</evidence>
<organism evidence="6 7">
    <name type="scientific">Dendrobium catenatum</name>
    <dbReference type="NCBI Taxonomy" id="906689"/>
    <lineage>
        <taxon>Eukaryota</taxon>
        <taxon>Viridiplantae</taxon>
        <taxon>Streptophyta</taxon>
        <taxon>Embryophyta</taxon>
        <taxon>Tracheophyta</taxon>
        <taxon>Spermatophyta</taxon>
        <taxon>Magnoliopsida</taxon>
        <taxon>Liliopsida</taxon>
        <taxon>Asparagales</taxon>
        <taxon>Orchidaceae</taxon>
        <taxon>Epidendroideae</taxon>
        <taxon>Malaxideae</taxon>
        <taxon>Dendrobiinae</taxon>
        <taxon>Dendrobium</taxon>
    </lineage>
</organism>
<dbReference type="GO" id="GO:0008270">
    <property type="term" value="F:zinc ion binding"/>
    <property type="evidence" value="ECO:0007669"/>
    <property type="project" value="UniProtKB-KW"/>
</dbReference>
<accession>A0A2I0X458</accession>